<dbReference type="AlphaFoldDB" id="A0AAV7E8W6"/>
<keyword evidence="3" id="KW-1185">Reference proteome</keyword>
<comment type="caution">
    <text evidence="2">The sequence shown here is derived from an EMBL/GenBank/DDBJ whole genome shotgun (WGS) entry which is preliminary data.</text>
</comment>
<name>A0AAV7E8W6_ARIFI</name>
<dbReference type="Proteomes" id="UP000825729">
    <property type="component" value="Unassembled WGS sequence"/>
</dbReference>
<feature type="region of interest" description="Disordered" evidence="1">
    <location>
        <begin position="1"/>
        <end position="46"/>
    </location>
</feature>
<reference evidence="2 3" key="1">
    <citation type="submission" date="2021-07" db="EMBL/GenBank/DDBJ databases">
        <title>The Aristolochia fimbriata genome: insights into angiosperm evolution, floral development and chemical biosynthesis.</title>
        <authorList>
            <person name="Jiao Y."/>
        </authorList>
    </citation>
    <scope>NUCLEOTIDE SEQUENCE [LARGE SCALE GENOMIC DNA]</scope>
    <source>
        <strain evidence="2">IBCAS-2021</strain>
        <tissue evidence="2">Leaf</tissue>
    </source>
</reference>
<feature type="compositionally biased region" description="Polar residues" evidence="1">
    <location>
        <begin position="11"/>
        <end position="21"/>
    </location>
</feature>
<evidence type="ECO:0000256" key="1">
    <source>
        <dbReference type="SAM" id="MobiDB-lite"/>
    </source>
</evidence>
<sequence>MGSTEDRDSGASGSTPSGNIRSSDKRRRRNAVQGKGGKVEGKEGRERVLENVELIGADLGGKSYERLSHLLP</sequence>
<organism evidence="2 3">
    <name type="scientific">Aristolochia fimbriata</name>
    <name type="common">White veined hardy Dutchman's pipe vine</name>
    <dbReference type="NCBI Taxonomy" id="158543"/>
    <lineage>
        <taxon>Eukaryota</taxon>
        <taxon>Viridiplantae</taxon>
        <taxon>Streptophyta</taxon>
        <taxon>Embryophyta</taxon>
        <taxon>Tracheophyta</taxon>
        <taxon>Spermatophyta</taxon>
        <taxon>Magnoliopsida</taxon>
        <taxon>Magnoliidae</taxon>
        <taxon>Piperales</taxon>
        <taxon>Aristolochiaceae</taxon>
        <taxon>Aristolochia</taxon>
    </lineage>
</organism>
<dbReference type="EMBL" id="JAINDJ010000006">
    <property type="protein sequence ID" value="KAG9444684.1"/>
    <property type="molecule type" value="Genomic_DNA"/>
</dbReference>
<evidence type="ECO:0000313" key="2">
    <source>
        <dbReference type="EMBL" id="KAG9444684.1"/>
    </source>
</evidence>
<proteinExistence type="predicted"/>
<evidence type="ECO:0000313" key="3">
    <source>
        <dbReference type="Proteomes" id="UP000825729"/>
    </source>
</evidence>
<feature type="compositionally biased region" description="Basic and acidic residues" evidence="1">
    <location>
        <begin position="37"/>
        <end position="46"/>
    </location>
</feature>
<gene>
    <name evidence="2" type="ORF">H6P81_016024</name>
</gene>
<protein>
    <submittedName>
        <fullName evidence="2">Uncharacterized protein</fullName>
    </submittedName>
</protein>
<accession>A0AAV7E8W6</accession>